<feature type="domain" description="F-box" evidence="2">
    <location>
        <begin position="69"/>
        <end position="125"/>
    </location>
</feature>
<proteinExistence type="predicted"/>
<dbReference type="InterPro" id="IPR036047">
    <property type="entry name" value="F-box-like_dom_sf"/>
</dbReference>
<evidence type="ECO:0000259" key="2">
    <source>
        <dbReference type="PROSITE" id="PS50181"/>
    </source>
</evidence>
<dbReference type="OrthoDB" id="3365698at2759"/>
<evidence type="ECO:0000313" key="3">
    <source>
        <dbReference type="EMBL" id="PPQ65745.1"/>
    </source>
</evidence>
<feature type="region of interest" description="Disordered" evidence="1">
    <location>
        <begin position="50"/>
        <end position="70"/>
    </location>
</feature>
<dbReference type="SUPFAM" id="SSF81383">
    <property type="entry name" value="F-box domain"/>
    <property type="match status" value="1"/>
</dbReference>
<dbReference type="InterPro" id="IPR032675">
    <property type="entry name" value="LRR_dom_sf"/>
</dbReference>
<dbReference type="InterPro" id="IPR001810">
    <property type="entry name" value="F-box_dom"/>
</dbReference>
<comment type="caution">
    <text evidence="3">The sequence shown here is derived from an EMBL/GenBank/DDBJ whole genome shotgun (WGS) entry which is preliminary data.</text>
</comment>
<dbReference type="SUPFAM" id="SSF52047">
    <property type="entry name" value="RNI-like"/>
    <property type="match status" value="1"/>
</dbReference>
<dbReference type="EMBL" id="NHTK01006059">
    <property type="protein sequence ID" value="PPQ65745.1"/>
    <property type="molecule type" value="Genomic_DNA"/>
</dbReference>
<dbReference type="PROSITE" id="PS50181">
    <property type="entry name" value="FBOX"/>
    <property type="match status" value="1"/>
</dbReference>
<organism evidence="3 4">
    <name type="scientific">Panaeolus cyanescens</name>
    <dbReference type="NCBI Taxonomy" id="181874"/>
    <lineage>
        <taxon>Eukaryota</taxon>
        <taxon>Fungi</taxon>
        <taxon>Dikarya</taxon>
        <taxon>Basidiomycota</taxon>
        <taxon>Agaricomycotina</taxon>
        <taxon>Agaricomycetes</taxon>
        <taxon>Agaricomycetidae</taxon>
        <taxon>Agaricales</taxon>
        <taxon>Agaricineae</taxon>
        <taxon>Galeropsidaceae</taxon>
        <taxon>Panaeolus</taxon>
    </lineage>
</organism>
<protein>
    <recommendedName>
        <fullName evidence="2">F-box domain-containing protein</fullName>
    </recommendedName>
</protein>
<evidence type="ECO:0000313" key="4">
    <source>
        <dbReference type="Proteomes" id="UP000284842"/>
    </source>
</evidence>
<feature type="region of interest" description="Disordered" evidence="1">
    <location>
        <begin position="1"/>
        <end position="21"/>
    </location>
</feature>
<feature type="compositionally biased region" description="Polar residues" evidence="1">
    <location>
        <begin position="1"/>
        <end position="19"/>
    </location>
</feature>
<dbReference type="InParanoid" id="A0A409VHN6"/>
<sequence length="490" mass="55048">MSQIGAIQHNPGSLSSPATQPGILRKIRSKLKPDIDKLRCHLRQLRVSQANGEPHKPAVSNEPRDGGELSPIHQLPEEIIEEIMLYATNGSVDVCLPASDAWRMEQVCHRWEYVARNLTALWRTIDISLGALALYKTGVPLHVVKKLLERCVLRAGHRPLRLKLMDVCAPETFMAVLRLVSVYSHQWETLYVSLSMLKEPLVLERGLGQLTALEITGKYRGSGTPLEMFANAEAIHSLHLSFSPKPYITLKVPWSNIRQLSISRCDFSPGEFAQLVRHIPNIVSFTSKWSNGIVESGKPSIPQPIVRPRLRRLEIELYQHELGPMLHYFTLPALTHLTVSLAMARKSSLHQMEDPVVQLIRRSYCSLTMLSVNAVDSSSIYDILEVSPNVTELELDLVPDAHLILEYLVQPDILAPDLCVLSLSLKEDQGVRCIGPLITLIQARSLTSGVLKRVMITMRESKGVDPFKKLLYPLREQTGVTICITDYLRI</sequence>
<dbReference type="Pfam" id="PF12937">
    <property type="entry name" value="F-box-like"/>
    <property type="match status" value="1"/>
</dbReference>
<name>A0A409VHN6_9AGAR</name>
<dbReference type="AlphaFoldDB" id="A0A409VHN6"/>
<dbReference type="Proteomes" id="UP000284842">
    <property type="component" value="Unassembled WGS sequence"/>
</dbReference>
<dbReference type="Gene3D" id="1.20.1280.50">
    <property type="match status" value="1"/>
</dbReference>
<accession>A0A409VHN6</accession>
<reference evidence="3 4" key="1">
    <citation type="journal article" date="2018" name="Evol. Lett.">
        <title>Horizontal gene cluster transfer increased hallucinogenic mushroom diversity.</title>
        <authorList>
            <person name="Reynolds H.T."/>
            <person name="Vijayakumar V."/>
            <person name="Gluck-Thaler E."/>
            <person name="Korotkin H.B."/>
            <person name="Matheny P.B."/>
            <person name="Slot J.C."/>
        </authorList>
    </citation>
    <scope>NUCLEOTIDE SEQUENCE [LARGE SCALE GENOMIC DNA]</scope>
    <source>
        <strain evidence="3 4">2629</strain>
    </source>
</reference>
<gene>
    <name evidence="3" type="ORF">CVT24_011778</name>
</gene>
<evidence type="ECO:0000256" key="1">
    <source>
        <dbReference type="SAM" id="MobiDB-lite"/>
    </source>
</evidence>
<keyword evidence="4" id="KW-1185">Reference proteome</keyword>
<dbReference type="Gene3D" id="3.80.10.10">
    <property type="entry name" value="Ribonuclease Inhibitor"/>
    <property type="match status" value="1"/>
</dbReference>